<evidence type="ECO:0000313" key="1">
    <source>
        <dbReference type="EMBL" id="TEB26851.1"/>
    </source>
</evidence>
<dbReference type="Proteomes" id="UP000298030">
    <property type="component" value="Unassembled WGS sequence"/>
</dbReference>
<accession>A0A4Y7SYQ7</accession>
<protein>
    <submittedName>
        <fullName evidence="1">Uncharacterized protein</fullName>
    </submittedName>
</protein>
<keyword evidence="2" id="KW-1185">Reference proteome</keyword>
<dbReference type="AlphaFoldDB" id="A0A4Y7SYQ7"/>
<organism evidence="1 2">
    <name type="scientific">Coprinellus micaceus</name>
    <name type="common">Glistening ink-cap mushroom</name>
    <name type="synonym">Coprinus micaceus</name>
    <dbReference type="NCBI Taxonomy" id="71717"/>
    <lineage>
        <taxon>Eukaryota</taxon>
        <taxon>Fungi</taxon>
        <taxon>Dikarya</taxon>
        <taxon>Basidiomycota</taxon>
        <taxon>Agaricomycotina</taxon>
        <taxon>Agaricomycetes</taxon>
        <taxon>Agaricomycetidae</taxon>
        <taxon>Agaricales</taxon>
        <taxon>Agaricineae</taxon>
        <taxon>Psathyrellaceae</taxon>
        <taxon>Coprinellus</taxon>
    </lineage>
</organism>
<reference evidence="1 2" key="1">
    <citation type="journal article" date="2019" name="Nat. Ecol. Evol.">
        <title>Megaphylogeny resolves global patterns of mushroom evolution.</title>
        <authorList>
            <person name="Varga T."/>
            <person name="Krizsan K."/>
            <person name="Foldi C."/>
            <person name="Dima B."/>
            <person name="Sanchez-Garcia M."/>
            <person name="Sanchez-Ramirez S."/>
            <person name="Szollosi G.J."/>
            <person name="Szarkandi J.G."/>
            <person name="Papp V."/>
            <person name="Albert L."/>
            <person name="Andreopoulos W."/>
            <person name="Angelini C."/>
            <person name="Antonin V."/>
            <person name="Barry K.W."/>
            <person name="Bougher N.L."/>
            <person name="Buchanan P."/>
            <person name="Buyck B."/>
            <person name="Bense V."/>
            <person name="Catcheside P."/>
            <person name="Chovatia M."/>
            <person name="Cooper J."/>
            <person name="Damon W."/>
            <person name="Desjardin D."/>
            <person name="Finy P."/>
            <person name="Geml J."/>
            <person name="Haridas S."/>
            <person name="Hughes K."/>
            <person name="Justo A."/>
            <person name="Karasinski D."/>
            <person name="Kautmanova I."/>
            <person name="Kiss B."/>
            <person name="Kocsube S."/>
            <person name="Kotiranta H."/>
            <person name="LaButti K.M."/>
            <person name="Lechner B.E."/>
            <person name="Liimatainen K."/>
            <person name="Lipzen A."/>
            <person name="Lukacs Z."/>
            <person name="Mihaltcheva S."/>
            <person name="Morgado L.N."/>
            <person name="Niskanen T."/>
            <person name="Noordeloos M.E."/>
            <person name="Ohm R.A."/>
            <person name="Ortiz-Santana B."/>
            <person name="Ovrebo C."/>
            <person name="Racz N."/>
            <person name="Riley R."/>
            <person name="Savchenko A."/>
            <person name="Shiryaev A."/>
            <person name="Soop K."/>
            <person name="Spirin V."/>
            <person name="Szebenyi C."/>
            <person name="Tomsovsky M."/>
            <person name="Tulloss R.E."/>
            <person name="Uehling J."/>
            <person name="Grigoriev I.V."/>
            <person name="Vagvolgyi C."/>
            <person name="Papp T."/>
            <person name="Martin F.M."/>
            <person name="Miettinen O."/>
            <person name="Hibbett D.S."/>
            <person name="Nagy L.G."/>
        </authorList>
    </citation>
    <scope>NUCLEOTIDE SEQUENCE [LARGE SCALE GENOMIC DNA]</scope>
    <source>
        <strain evidence="1 2">FP101781</strain>
    </source>
</reference>
<proteinExistence type="predicted"/>
<feature type="non-terminal residue" evidence="1">
    <location>
        <position position="1"/>
    </location>
</feature>
<name>A0A4Y7SYQ7_COPMI</name>
<gene>
    <name evidence="1" type="ORF">FA13DRAFT_1737057</name>
</gene>
<evidence type="ECO:0000313" key="2">
    <source>
        <dbReference type="Proteomes" id="UP000298030"/>
    </source>
</evidence>
<comment type="caution">
    <text evidence="1">The sequence shown here is derived from an EMBL/GenBank/DDBJ whole genome shotgun (WGS) entry which is preliminary data.</text>
</comment>
<sequence>TRRYSKSDAWVKNRGGRWCRARPRRQATGIWLSGLVLRLSDGDILTRTNGWRRFRCLRCMFRDPKATSAGFKGPGRRAEENPLETPLGAYLFRVAEIRLDYRELLRPRG</sequence>
<dbReference type="EMBL" id="QPFP01000045">
    <property type="protein sequence ID" value="TEB26851.1"/>
    <property type="molecule type" value="Genomic_DNA"/>
</dbReference>